<keyword evidence="2" id="KW-0732">Signal</keyword>
<protein>
    <submittedName>
        <fullName evidence="3">Uncharacterized protein</fullName>
    </submittedName>
</protein>
<proteinExistence type="predicted"/>
<feature type="signal peptide" evidence="2">
    <location>
        <begin position="1"/>
        <end position="22"/>
    </location>
</feature>
<keyword evidence="1" id="KW-0812">Transmembrane</keyword>
<name>A0A8K0VTX6_9PLEO</name>
<dbReference type="Proteomes" id="UP000813461">
    <property type="component" value="Unassembled WGS sequence"/>
</dbReference>
<feature type="transmembrane region" description="Helical" evidence="1">
    <location>
        <begin position="93"/>
        <end position="110"/>
    </location>
</feature>
<evidence type="ECO:0000313" key="4">
    <source>
        <dbReference type="Proteomes" id="UP000813461"/>
    </source>
</evidence>
<evidence type="ECO:0000256" key="2">
    <source>
        <dbReference type="SAM" id="SignalP"/>
    </source>
</evidence>
<gene>
    <name evidence="3" type="ORF">FB567DRAFT_196667</name>
</gene>
<organism evidence="3 4">
    <name type="scientific">Paraphoma chrysanthemicola</name>
    <dbReference type="NCBI Taxonomy" id="798071"/>
    <lineage>
        <taxon>Eukaryota</taxon>
        <taxon>Fungi</taxon>
        <taxon>Dikarya</taxon>
        <taxon>Ascomycota</taxon>
        <taxon>Pezizomycotina</taxon>
        <taxon>Dothideomycetes</taxon>
        <taxon>Pleosporomycetidae</taxon>
        <taxon>Pleosporales</taxon>
        <taxon>Pleosporineae</taxon>
        <taxon>Phaeosphaeriaceae</taxon>
        <taxon>Paraphoma</taxon>
    </lineage>
</organism>
<dbReference type="EMBL" id="JAGMVJ010000022">
    <property type="protein sequence ID" value="KAH7073278.1"/>
    <property type="molecule type" value="Genomic_DNA"/>
</dbReference>
<evidence type="ECO:0000313" key="3">
    <source>
        <dbReference type="EMBL" id="KAH7073278.1"/>
    </source>
</evidence>
<comment type="caution">
    <text evidence="3">The sequence shown here is derived from an EMBL/GenBank/DDBJ whole genome shotgun (WGS) entry which is preliminary data.</text>
</comment>
<keyword evidence="1" id="KW-1133">Transmembrane helix</keyword>
<evidence type="ECO:0000256" key="1">
    <source>
        <dbReference type="SAM" id="Phobius"/>
    </source>
</evidence>
<keyword evidence="4" id="KW-1185">Reference proteome</keyword>
<sequence length="137" mass="15057">MAYLLHLGICALAWYIMHMSCAVESFVTTDIFDGHMANRTDGVVISKSAHLNMSATVATYGLTHEEAYKLAAVTDAAILTSQKLVKYLLRDQVIMGVLVTMVLILGEVVLQYRAAAKRAAAASSTEKHQRKVRFELP</sequence>
<dbReference type="OrthoDB" id="10326536at2759"/>
<keyword evidence="1" id="KW-0472">Membrane</keyword>
<reference evidence="3" key="1">
    <citation type="journal article" date="2021" name="Nat. Commun.">
        <title>Genetic determinants of endophytism in the Arabidopsis root mycobiome.</title>
        <authorList>
            <person name="Mesny F."/>
            <person name="Miyauchi S."/>
            <person name="Thiergart T."/>
            <person name="Pickel B."/>
            <person name="Atanasova L."/>
            <person name="Karlsson M."/>
            <person name="Huettel B."/>
            <person name="Barry K.W."/>
            <person name="Haridas S."/>
            <person name="Chen C."/>
            <person name="Bauer D."/>
            <person name="Andreopoulos W."/>
            <person name="Pangilinan J."/>
            <person name="LaButti K."/>
            <person name="Riley R."/>
            <person name="Lipzen A."/>
            <person name="Clum A."/>
            <person name="Drula E."/>
            <person name="Henrissat B."/>
            <person name="Kohler A."/>
            <person name="Grigoriev I.V."/>
            <person name="Martin F.M."/>
            <person name="Hacquard S."/>
        </authorList>
    </citation>
    <scope>NUCLEOTIDE SEQUENCE</scope>
    <source>
        <strain evidence="3">MPI-SDFR-AT-0120</strain>
    </source>
</reference>
<dbReference type="AlphaFoldDB" id="A0A8K0VTX6"/>
<feature type="chain" id="PRO_5035441935" evidence="2">
    <location>
        <begin position="23"/>
        <end position="137"/>
    </location>
</feature>
<accession>A0A8K0VTX6</accession>